<gene>
    <name evidence="1" type="ORF">J4710_02270</name>
</gene>
<accession>A0A939NLH1</accession>
<protein>
    <submittedName>
        <fullName evidence="1">Uncharacterized protein</fullName>
    </submittedName>
</protein>
<comment type="caution">
    <text evidence="1">The sequence shown here is derived from an EMBL/GenBank/DDBJ whole genome shotgun (WGS) entry which is preliminary data.</text>
</comment>
<organism evidence="1">
    <name type="scientific">Staphylococcus xylosus</name>
    <dbReference type="NCBI Taxonomy" id="1288"/>
    <lineage>
        <taxon>Bacteria</taxon>
        <taxon>Bacillati</taxon>
        <taxon>Bacillota</taxon>
        <taxon>Bacilli</taxon>
        <taxon>Bacillales</taxon>
        <taxon>Staphylococcaceae</taxon>
        <taxon>Staphylococcus</taxon>
    </lineage>
</organism>
<dbReference type="AlphaFoldDB" id="A0A939NLH1"/>
<proteinExistence type="predicted"/>
<dbReference type="EMBL" id="JAGETT010000009">
    <property type="protein sequence ID" value="MBO1919770.1"/>
    <property type="molecule type" value="Genomic_DNA"/>
</dbReference>
<evidence type="ECO:0000313" key="1">
    <source>
        <dbReference type="EMBL" id="MBO1919770.1"/>
    </source>
</evidence>
<name>A0A939NLH1_STAXY</name>
<sequence length="85" mass="9843">MIVFKCEIEVEEDKLLNLNDLENVQIIYEYYETNKIIIDLMFESIKESGAKNRGYILGLILELYISMEGLSVDAIQKILLLILSL</sequence>
<reference evidence="1" key="1">
    <citation type="submission" date="2021-03" db="EMBL/GenBank/DDBJ databases">
        <title>Molecular epidemiology and mechanisms of colistin and carbapenem resistance in Enterobacteriaceae from clinical isolates, the environment and porcine samples in Pretoria, South Africa.</title>
        <authorList>
            <person name="Bogoshi D."/>
            <person name="Mbelle N.M."/>
            <person name="Naidoo V."/>
            <person name="Osei Sekyere J."/>
        </authorList>
    </citation>
    <scope>NUCLEOTIDE SEQUENCE</scope>
    <source>
        <strain evidence="1">ESB009</strain>
    </source>
</reference>